<accession>A0AAW1GX93</accession>
<proteinExistence type="predicted"/>
<organism evidence="2 3">
    <name type="scientific">Saponaria officinalis</name>
    <name type="common">Common soapwort</name>
    <name type="synonym">Lychnis saponaria</name>
    <dbReference type="NCBI Taxonomy" id="3572"/>
    <lineage>
        <taxon>Eukaryota</taxon>
        <taxon>Viridiplantae</taxon>
        <taxon>Streptophyta</taxon>
        <taxon>Embryophyta</taxon>
        <taxon>Tracheophyta</taxon>
        <taxon>Spermatophyta</taxon>
        <taxon>Magnoliopsida</taxon>
        <taxon>eudicotyledons</taxon>
        <taxon>Gunneridae</taxon>
        <taxon>Pentapetalae</taxon>
        <taxon>Caryophyllales</taxon>
        <taxon>Caryophyllaceae</taxon>
        <taxon>Caryophylleae</taxon>
        <taxon>Saponaria</taxon>
    </lineage>
</organism>
<dbReference type="AlphaFoldDB" id="A0AAW1GX93"/>
<evidence type="ECO:0000256" key="1">
    <source>
        <dbReference type="SAM" id="MobiDB-lite"/>
    </source>
</evidence>
<protein>
    <submittedName>
        <fullName evidence="2">Uncharacterized protein</fullName>
    </submittedName>
</protein>
<comment type="caution">
    <text evidence="2">The sequence shown here is derived from an EMBL/GenBank/DDBJ whole genome shotgun (WGS) entry which is preliminary data.</text>
</comment>
<dbReference type="Proteomes" id="UP001443914">
    <property type="component" value="Unassembled WGS sequence"/>
</dbReference>
<gene>
    <name evidence="2" type="ORF">RND81_13G127400</name>
</gene>
<reference evidence="2" key="1">
    <citation type="submission" date="2024-03" db="EMBL/GenBank/DDBJ databases">
        <title>WGS assembly of Saponaria officinalis var. Norfolk2.</title>
        <authorList>
            <person name="Jenkins J."/>
            <person name="Shu S."/>
            <person name="Grimwood J."/>
            <person name="Barry K."/>
            <person name="Goodstein D."/>
            <person name="Schmutz J."/>
            <person name="Leebens-Mack J."/>
            <person name="Osbourn A."/>
        </authorList>
    </citation>
    <scope>NUCLEOTIDE SEQUENCE [LARGE SCALE GENOMIC DNA]</scope>
    <source>
        <strain evidence="2">JIC</strain>
    </source>
</reference>
<dbReference type="EMBL" id="JBDFQZ010000013">
    <property type="protein sequence ID" value="KAK9669406.1"/>
    <property type="molecule type" value="Genomic_DNA"/>
</dbReference>
<keyword evidence="3" id="KW-1185">Reference proteome</keyword>
<sequence>MRNLLLLGKKTFDYFLSPLIPSKETTSYPEKKKASEIEKDENDACDEARKDDASEAINGNQGGEKNKGKAEQDDRDEEGQTKKVDTQCNNWVNMLNGRHIL</sequence>
<feature type="compositionally biased region" description="Basic and acidic residues" evidence="1">
    <location>
        <begin position="64"/>
        <end position="85"/>
    </location>
</feature>
<evidence type="ECO:0000313" key="2">
    <source>
        <dbReference type="EMBL" id="KAK9669406.1"/>
    </source>
</evidence>
<evidence type="ECO:0000313" key="3">
    <source>
        <dbReference type="Proteomes" id="UP001443914"/>
    </source>
</evidence>
<feature type="region of interest" description="Disordered" evidence="1">
    <location>
        <begin position="21"/>
        <end position="88"/>
    </location>
</feature>
<name>A0AAW1GX93_SAPOF</name>